<comment type="caution">
    <text evidence="4">The sequence shown here is derived from an EMBL/GenBank/DDBJ whole genome shotgun (WGS) entry which is preliminary data.</text>
</comment>
<dbReference type="GeneID" id="83016726"/>
<dbReference type="SUPFAM" id="SSF48498">
    <property type="entry name" value="Tetracyclin repressor-like, C-terminal domain"/>
    <property type="match status" value="1"/>
</dbReference>
<reference evidence="4 5" key="1">
    <citation type="submission" date="2018-08" db="EMBL/GenBank/DDBJ databases">
        <title>A genome reference for cultivated species of the human gut microbiota.</title>
        <authorList>
            <person name="Zou Y."/>
            <person name="Xue W."/>
            <person name="Luo G."/>
        </authorList>
    </citation>
    <scope>NUCLEOTIDE SEQUENCE [LARGE SCALE GENOMIC DNA]</scope>
    <source>
        <strain evidence="4 5">AF24-29</strain>
    </source>
</reference>
<dbReference type="InterPro" id="IPR009057">
    <property type="entry name" value="Homeodomain-like_sf"/>
</dbReference>
<evidence type="ECO:0000256" key="2">
    <source>
        <dbReference type="PROSITE-ProRule" id="PRU00335"/>
    </source>
</evidence>
<dbReference type="PROSITE" id="PS50977">
    <property type="entry name" value="HTH_TETR_2"/>
    <property type="match status" value="1"/>
</dbReference>
<evidence type="ECO:0000313" key="5">
    <source>
        <dbReference type="Proteomes" id="UP000284178"/>
    </source>
</evidence>
<name>A0A412FM12_9FIRM</name>
<dbReference type="InterPro" id="IPR050624">
    <property type="entry name" value="HTH-type_Tx_Regulator"/>
</dbReference>
<protein>
    <submittedName>
        <fullName evidence="4">TetR/AcrR family transcriptional regulator</fullName>
    </submittedName>
</protein>
<organism evidence="4 5">
    <name type="scientific">Holdemania filiformis</name>
    <dbReference type="NCBI Taxonomy" id="61171"/>
    <lineage>
        <taxon>Bacteria</taxon>
        <taxon>Bacillati</taxon>
        <taxon>Bacillota</taxon>
        <taxon>Erysipelotrichia</taxon>
        <taxon>Erysipelotrichales</taxon>
        <taxon>Erysipelotrichaceae</taxon>
        <taxon>Holdemania</taxon>
    </lineage>
</organism>
<feature type="domain" description="HTH tetR-type" evidence="3">
    <location>
        <begin position="12"/>
        <end position="72"/>
    </location>
</feature>
<dbReference type="PANTHER" id="PTHR43479:SF11">
    <property type="entry name" value="ACREF_ENVCD OPERON REPRESSOR-RELATED"/>
    <property type="match status" value="1"/>
</dbReference>
<keyword evidence="5" id="KW-1185">Reference proteome</keyword>
<dbReference type="RefSeq" id="WP_117895920.1">
    <property type="nucleotide sequence ID" value="NZ_CABJCV010000024.1"/>
</dbReference>
<accession>A0A412FM12</accession>
<feature type="DNA-binding region" description="H-T-H motif" evidence="2">
    <location>
        <begin position="35"/>
        <end position="54"/>
    </location>
</feature>
<dbReference type="Gene3D" id="1.10.357.10">
    <property type="entry name" value="Tetracycline Repressor, domain 2"/>
    <property type="match status" value="1"/>
</dbReference>
<dbReference type="PANTHER" id="PTHR43479">
    <property type="entry name" value="ACREF/ENVCD OPERON REPRESSOR-RELATED"/>
    <property type="match status" value="1"/>
</dbReference>
<dbReference type="SUPFAM" id="SSF46689">
    <property type="entry name" value="Homeodomain-like"/>
    <property type="match status" value="1"/>
</dbReference>
<evidence type="ECO:0000259" key="3">
    <source>
        <dbReference type="PROSITE" id="PS50977"/>
    </source>
</evidence>
<dbReference type="Pfam" id="PF00440">
    <property type="entry name" value="TetR_N"/>
    <property type="match status" value="1"/>
</dbReference>
<dbReference type="PRINTS" id="PR00455">
    <property type="entry name" value="HTHTETR"/>
</dbReference>
<evidence type="ECO:0000256" key="1">
    <source>
        <dbReference type="ARBA" id="ARBA00023125"/>
    </source>
</evidence>
<gene>
    <name evidence="4" type="ORF">DWY25_15095</name>
</gene>
<dbReference type="AlphaFoldDB" id="A0A412FM12"/>
<dbReference type="GO" id="GO:0003677">
    <property type="term" value="F:DNA binding"/>
    <property type="evidence" value="ECO:0007669"/>
    <property type="project" value="UniProtKB-UniRule"/>
</dbReference>
<dbReference type="InterPro" id="IPR036271">
    <property type="entry name" value="Tet_transcr_reg_TetR-rel_C_sf"/>
</dbReference>
<dbReference type="InterPro" id="IPR001647">
    <property type="entry name" value="HTH_TetR"/>
</dbReference>
<proteinExistence type="predicted"/>
<dbReference type="Proteomes" id="UP000284178">
    <property type="component" value="Unassembled WGS sequence"/>
</dbReference>
<sequence>MEKMTSRQEQKIRTQQKIIEAANTCFMRKGMAYTLITDICEEAGVSVGTFYHYFNNKNDLIISQFKKFDMGFLDVAHQLIDNPNALDSLIQFAHFFSRDASISDKTLTLEYLKARVSLTVEQLFPRNRPYFIILCTVIYNGQVRRQIRADRTPQELADLVMAATRGYNFDWASMDGDYDLMTRMQQDMPILFEGFRYHAEYPYQLCAVNEVIPIQNVPKLYEQETAQLREYCESRLLSKVHE</sequence>
<keyword evidence="1 2" id="KW-0238">DNA-binding</keyword>
<evidence type="ECO:0000313" key="4">
    <source>
        <dbReference type="EMBL" id="RGR69212.1"/>
    </source>
</evidence>
<dbReference type="EMBL" id="QRUP01000024">
    <property type="protein sequence ID" value="RGR69212.1"/>
    <property type="molecule type" value="Genomic_DNA"/>
</dbReference>